<keyword evidence="3" id="KW-1185">Reference proteome</keyword>
<accession>A0ABP6VMQ2</accession>
<reference evidence="3" key="1">
    <citation type="journal article" date="2019" name="Int. J. Syst. Evol. Microbiol.">
        <title>The Global Catalogue of Microorganisms (GCM) 10K type strain sequencing project: providing services to taxonomists for standard genome sequencing and annotation.</title>
        <authorList>
            <consortium name="The Broad Institute Genomics Platform"/>
            <consortium name="The Broad Institute Genome Sequencing Center for Infectious Disease"/>
            <person name="Wu L."/>
            <person name="Ma J."/>
        </authorList>
    </citation>
    <scope>NUCLEOTIDE SEQUENCE [LARGE SCALE GENOMIC DNA]</scope>
    <source>
        <strain evidence="3">JCM 17326</strain>
    </source>
</reference>
<organism evidence="2 3">
    <name type="scientific">Nonomuraea rosea</name>
    <dbReference type="NCBI Taxonomy" id="638574"/>
    <lineage>
        <taxon>Bacteria</taxon>
        <taxon>Bacillati</taxon>
        <taxon>Actinomycetota</taxon>
        <taxon>Actinomycetes</taxon>
        <taxon>Streptosporangiales</taxon>
        <taxon>Streptosporangiaceae</taxon>
        <taxon>Nonomuraea</taxon>
    </lineage>
</organism>
<proteinExistence type="predicted"/>
<dbReference type="Proteomes" id="UP001500630">
    <property type="component" value="Unassembled WGS sequence"/>
</dbReference>
<name>A0ABP6VMQ2_9ACTN</name>
<protein>
    <submittedName>
        <fullName evidence="2">Uncharacterized protein</fullName>
    </submittedName>
</protein>
<evidence type="ECO:0000313" key="2">
    <source>
        <dbReference type="EMBL" id="GAA3536903.1"/>
    </source>
</evidence>
<comment type="caution">
    <text evidence="2">The sequence shown here is derived from an EMBL/GenBank/DDBJ whole genome shotgun (WGS) entry which is preliminary data.</text>
</comment>
<evidence type="ECO:0000313" key="3">
    <source>
        <dbReference type="Proteomes" id="UP001500630"/>
    </source>
</evidence>
<gene>
    <name evidence="2" type="ORF">GCM10022419_015890</name>
</gene>
<dbReference type="EMBL" id="BAABDQ010000003">
    <property type="protein sequence ID" value="GAA3536903.1"/>
    <property type="molecule type" value="Genomic_DNA"/>
</dbReference>
<sequence length="42" mass="4315">MIAPPKAATETTGSEPETEDPAEALKVEEESVADQPAASDNS</sequence>
<feature type="region of interest" description="Disordered" evidence="1">
    <location>
        <begin position="1"/>
        <end position="42"/>
    </location>
</feature>
<dbReference type="RefSeq" id="WP_345559942.1">
    <property type="nucleotide sequence ID" value="NZ_BAABDQ010000003.1"/>
</dbReference>
<evidence type="ECO:0000256" key="1">
    <source>
        <dbReference type="SAM" id="MobiDB-lite"/>
    </source>
</evidence>